<dbReference type="AlphaFoldDB" id="A0A9W5IQ40"/>
<protein>
    <submittedName>
        <fullName evidence="1">Uncharacterized protein</fullName>
    </submittedName>
</protein>
<proteinExistence type="predicted"/>
<evidence type="ECO:0000313" key="1">
    <source>
        <dbReference type="EMBL" id="EFC51658.1"/>
    </source>
</evidence>
<comment type="caution">
    <text evidence="1">The sequence shown here is derived from an EMBL/GenBank/DDBJ whole genome shotgun (WGS) entry which is preliminary data.</text>
</comment>
<gene>
    <name evidence="1" type="ORF">NEISUBOT_04913</name>
</gene>
<accession>A0A9W5IQ40</accession>
<dbReference type="InterPro" id="IPR035387">
    <property type="entry name" value="DUF5406"/>
</dbReference>
<reference evidence="1 2" key="1">
    <citation type="submission" date="2010-01" db="EMBL/GenBank/DDBJ databases">
        <authorList>
            <person name="Weinstock G."/>
            <person name="Sodergren E."/>
            <person name="Clifton S."/>
            <person name="Fulton L."/>
            <person name="Fulton B."/>
            <person name="Courtney L."/>
            <person name="Fronick C."/>
            <person name="Harrison M."/>
            <person name="Strong C."/>
            <person name="Farmer C."/>
            <person name="Delahaunty K."/>
            <person name="Markovic C."/>
            <person name="Hall O."/>
            <person name="Minx P."/>
            <person name="Tomlinson C."/>
            <person name="Mitreva M."/>
            <person name="Nelson J."/>
            <person name="Hou S."/>
            <person name="Wollam A."/>
            <person name="Pepin K.H."/>
            <person name="Johnson M."/>
            <person name="Bhonagiri V."/>
            <person name="Nash W.E."/>
            <person name="Warren W."/>
            <person name="Chinwalla A."/>
            <person name="Mardis E.R."/>
            <person name="Wilson R.K."/>
        </authorList>
    </citation>
    <scope>NUCLEOTIDE SEQUENCE [LARGE SCALE GENOMIC DNA]</scope>
    <source>
        <strain evidence="1 2">NJ9703</strain>
    </source>
</reference>
<evidence type="ECO:0000313" key="2">
    <source>
        <dbReference type="Proteomes" id="UP000004621"/>
    </source>
</evidence>
<dbReference type="Proteomes" id="UP000004621">
    <property type="component" value="Unassembled WGS sequence"/>
</dbReference>
<sequence length="107" mass="12220">MINYEPNNARSIGYKHIVEVVLQQWEYQKTYIVEVSGLVSGLDALNLAVDLLFEKLEDNEFKLIHLQSALNEGDSLETNLYDSPWPVDTFKGYVVSVRIIGLEKDES</sequence>
<dbReference type="EMBL" id="ACEO02000009">
    <property type="protein sequence ID" value="EFC51658.1"/>
    <property type="molecule type" value="Genomic_DNA"/>
</dbReference>
<name>A0A9W5IQ40_NEISU</name>
<organism evidence="1 2">
    <name type="scientific">Neisseria subflava NJ9703</name>
    <dbReference type="NCBI Taxonomy" id="546268"/>
    <lineage>
        <taxon>Bacteria</taxon>
        <taxon>Pseudomonadati</taxon>
        <taxon>Pseudomonadota</taxon>
        <taxon>Betaproteobacteria</taxon>
        <taxon>Neisseriales</taxon>
        <taxon>Neisseriaceae</taxon>
        <taxon>Neisseria</taxon>
    </lineage>
</organism>
<dbReference type="RefSeq" id="WP_004520469.1">
    <property type="nucleotide sequence ID" value="NZ_ACEO02000009.1"/>
</dbReference>
<dbReference type="Pfam" id="PF17400">
    <property type="entry name" value="DUF5406"/>
    <property type="match status" value="1"/>
</dbReference>